<evidence type="ECO:0000256" key="4">
    <source>
        <dbReference type="ARBA" id="ARBA00022679"/>
    </source>
</evidence>
<protein>
    <recommendedName>
        <fullName evidence="2">histidine kinase</fullName>
        <ecNumber evidence="2">2.7.13.3</ecNumber>
    </recommendedName>
</protein>
<sequence length="641" mass="74579">MKLSLQVIMLFLVITTFSQEKKSSEKFKIYKVEEFILDKSLDSAKTYLKTFSENEYSKILQKIIDKEAISYLQQYEFFKRVSNRQTVKFEKISKYLYENIKEPSNKKKINKDYVFLQWSHVSKLRDEVGLDEASALQKSLEKYVNQFNVANVEVQKAKVRITTHPIVMFQIEQDVANGKKLCLESLKKAEEIEDKQLQIILLYHLTDFLILEGKLQEYIDVSEKSLEIENELPEKSPYYYSIIQHLIDAYVYKGDNNSRVVDLLDELYGYEPTKIQTYSLYEKLVSRLDKNSDLKNKILQKFEVKNVLELVQKFEDLGKDLNENDKFHLYNEASRALAKHKFYDNAMSYKDKAIFLTRKIYSEDLSNSLANYKTEQAVKVKEKEIAHEKEKTALYGIIALLAIVLLLITLVVLRKIRKQSKELSEKNRLIKQTLKEKELLVKEVHHRVKNNFQIVSSLLELQSKGIEDEKAKELANEGKNRIKSMALIHQKLYQNETGLVNFDDYIQLLTKELSAIYGSDNSVKTTISSTDMSFDVDTAIPLGLIINEIITNSYKYAFRNDKENKLSITINKEKNSDYKLTIEDNGPGLSNNFDVKKAKSLGLRLVNRLVKQLQGTVNQTNKNGAKFEILFKDFNTRQLVD</sequence>
<comment type="catalytic activity">
    <reaction evidence="1">
        <text>ATP + protein L-histidine = ADP + protein N-phospho-L-histidine.</text>
        <dbReference type="EC" id="2.7.13.3"/>
    </reaction>
</comment>
<name>A0A7L8ADR8_9FLAO</name>
<keyword evidence="11" id="KW-1185">Reference proteome</keyword>
<evidence type="ECO:0000256" key="6">
    <source>
        <dbReference type="ARBA" id="ARBA00022777"/>
    </source>
</evidence>
<evidence type="ECO:0000313" key="11">
    <source>
        <dbReference type="Proteomes" id="UP000516764"/>
    </source>
</evidence>
<dbReference type="Proteomes" id="UP000516764">
    <property type="component" value="Chromosome"/>
</dbReference>
<evidence type="ECO:0000313" key="10">
    <source>
        <dbReference type="EMBL" id="QOD60135.1"/>
    </source>
</evidence>
<keyword evidence="6 10" id="KW-0418">Kinase</keyword>
<dbReference type="SUPFAM" id="SSF55874">
    <property type="entry name" value="ATPase domain of HSP90 chaperone/DNA topoisomerase II/histidine kinase"/>
    <property type="match status" value="1"/>
</dbReference>
<dbReference type="Pfam" id="PF02518">
    <property type="entry name" value="HATPase_c"/>
    <property type="match status" value="1"/>
</dbReference>
<dbReference type="KEGG" id="phal:H9I45_12400"/>
<dbReference type="AlphaFoldDB" id="A0A7L8ADR8"/>
<dbReference type="PANTHER" id="PTHR41523:SF8">
    <property type="entry name" value="ETHYLENE RESPONSE SENSOR PROTEIN"/>
    <property type="match status" value="1"/>
</dbReference>
<reference evidence="10 11" key="1">
    <citation type="journal article" date="2016" name="Int. J. Syst. Evol. Microbiol.">
        <title>Polaribacter haliotis sp. nov., isolated from the gut of abalone Haliotis discus hannai.</title>
        <authorList>
            <person name="Kim Y.O."/>
            <person name="Park I.S."/>
            <person name="Park S."/>
            <person name="Nam B.H."/>
            <person name="Park J.M."/>
            <person name="Kim D.G."/>
            <person name="Yoon J.H."/>
        </authorList>
    </citation>
    <scope>NUCLEOTIDE SEQUENCE [LARGE SCALE GENOMIC DNA]</scope>
    <source>
        <strain evidence="10 11">KCTC 52418</strain>
    </source>
</reference>
<dbReference type="InterPro" id="IPR011495">
    <property type="entry name" value="Sig_transdc_His_kin_sub2_dim/P"/>
</dbReference>
<dbReference type="PANTHER" id="PTHR41523">
    <property type="entry name" value="TWO-COMPONENT SYSTEM SENSOR PROTEIN"/>
    <property type="match status" value="1"/>
</dbReference>
<dbReference type="InterPro" id="IPR036890">
    <property type="entry name" value="HATPase_C_sf"/>
</dbReference>
<dbReference type="GO" id="GO:0005524">
    <property type="term" value="F:ATP binding"/>
    <property type="evidence" value="ECO:0007669"/>
    <property type="project" value="UniProtKB-KW"/>
</dbReference>
<dbReference type="SMART" id="SM00387">
    <property type="entry name" value="HATPase_c"/>
    <property type="match status" value="1"/>
</dbReference>
<accession>A0A7L8ADR8</accession>
<keyword evidence="8" id="KW-0812">Transmembrane</keyword>
<dbReference type="EC" id="2.7.13.3" evidence="2"/>
<dbReference type="OrthoDB" id="9767435at2"/>
<dbReference type="Gene3D" id="3.30.565.10">
    <property type="entry name" value="Histidine kinase-like ATPase, C-terminal domain"/>
    <property type="match status" value="1"/>
</dbReference>
<keyword evidence="4" id="KW-0808">Transferase</keyword>
<feature type="domain" description="Histidine kinase/HSP90-like ATPase" evidence="9">
    <location>
        <begin position="537"/>
        <end position="635"/>
    </location>
</feature>
<keyword evidence="3" id="KW-0597">Phosphoprotein</keyword>
<gene>
    <name evidence="10" type="ORF">H9I45_12400</name>
</gene>
<dbReference type="EMBL" id="CP061813">
    <property type="protein sequence ID" value="QOD60135.1"/>
    <property type="molecule type" value="Genomic_DNA"/>
</dbReference>
<keyword evidence="5" id="KW-0547">Nucleotide-binding</keyword>
<evidence type="ECO:0000256" key="5">
    <source>
        <dbReference type="ARBA" id="ARBA00022741"/>
    </source>
</evidence>
<proteinExistence type="predicted"/>
<dbReference type="Pfam" id="PF07568">
    <property type="entry name" value="HisKA_2"/>
    <property type="match status" value="1"/>
</dbReference>
<dbReference type="InterPro" id="IPR003594">
    <property type="entry name" value="HATPase_dom"/>
</dbReference>
<dbReference type="GO" id="GO:0004673">
    <property type="term" value="F:protein histidine kinase activity"/>
    <property type="evidence" value="ECO:0007669"/>
    <property type="project" value="UniProtKB-EC"/>
</dbReference>
<evidence type="ECO:0000256" key="8">
    <source>
        <dbReference type="SAM" id="Phobius"/>
    </source>
</evidence>
<organism evidence="10 11">
    <name type="scientific">Polaribacter haliotis</name>
    <dbReference type="NCBI Taxonomy" id="1888915"/>
    <lineage>
        <taxon>Bacteria</taxon>
        <taxon>Pseudomonadati</taxon>
        <taxon>Bacteroidota</taxon>
        <taxon>Flavobacteriia</taxon>
        <taxon>Flavobacteriales</taxon>
        <taxon>Flavobacteriaceae</taxon>
    </lineage>
</organism>
<evidence type="ECO:0000256" key="2">
    <source>
        <dbReference type="ARBA" id="ARBA00012438"/>
    </source>
</evidence>
<keyword evidence="7" id="KW-0067">ATP-binding</keyword>
<evidence type="ECO:0000256" key="3">
    <source>
        <dbReference type="ARBA" id="ARBA00022553"/>
    </source>
</evidence>
<evidence type="ECO:0000256" key="1">
    <source>
        <dbReference type="ARBA" id="ARBA00000085"/>
    </source>
</evidence>
<feature type="transmembrane region" description="Helical" evidence="8">
    <location>
        <begin position="393"/>
        <end position="413"/>
    </location>
</feature>
<evidence type="ECO:0000259" key="9">
    <source>
        <dbReference type="SMART" id="SM00387"/>
    </source>
</evidence>
<keyword evidence="8" id="KW-0472">Membrane</keyword>
<dbReference type="Gene3D" id="3.30.450.20">
    <property type="entry name" value="PAS domain"/>
    <property type="match status" value="1"/>
</dbReference>
<evidence type="ECO:0000256" key="7">
    <source>
        <dbReference type="ARBA" id="ARBA00022840"/>
    </source>
</evidence>
<keyword evidence="8" id="KW-1133">Transmembrane helix</keyword>
<dbReference type="RefSeq" id="WP_088353773.1">
    <property type="nucleotide sequence ID" value="NZ_CP061813.1"/>
</dbReference>